<feature type="transmembrane region" description="Helical" evidence="6">
    <location>
        <begin position="378"/>
        <end position="401"/>
    </location>
</feature>
<feature type="transmembrane region" description="Helical" evidence="6">
    <location>
        <begin position="319"/>
        <end position="338"/>
    </location>
</feature>
<dbReference type="RefSeq" id="WP_144349418.1">
    <property type="nucleotide sequence ID" value="NZ_CP036259.1"/>
</dbReference>
<feature type="transmembrane region" description="Helical" evidence="6">
    <location>
        <begin position="144"/>
        <end position="167"/>
    </location>
</feature>
<feature type="transmembrane region" description="Helical" evidence="6">
    <location>
        <begin position="111"/>
        <end position="132"/>
    </location>
</feature>
<feature type="transmembrane region" description="Helical" evidence="6">
    <location>
        <begin position="407"/>
        <end position="428"/>
    </location>
</feature>
<dbReference type="EMBL" id="CP036259">
    <property type="protein sequence ID" value="QDR79826.1"/>
    <property type="molecule type" value="Genomic_DNA"/>
</dbReference>
<reference evidence="8 9" key="1">
    <citation type="submission" date="2019-02" db="EMBL/GenBank/DDBJ databases">
        <title>Closed genome of Sporomusa termitida DSM 4440.</title>
        <authorList>
            <person name="Poehlein A."/>
            <person name="Daniel R."/>
        </authorList>
    </citation>
    <scope>NUCLEOTIDE SEQUENCE [LARGE SCALE GENOMIC DNA]</scope>
    <source>
        <strain evidence="8 9">DSM 4440</strain>
    </source>
</reference>
<dbReference type="PANTHER" id="PTHR23511:SF34">
    <property type="entry name" value="SYNAPTIC VESICLE GLYCOPROTEIN 2"/>
    <property type="match status" value="1"/>
</dbReference>
<dbReference type="PROSITE" id="PS00216">
    <property type="entry name" value="SUGAR_TRANSPORT_1"/>
    <property type="match status" value="2"/>
</dbReference>
<dbReference type="PANTHER" id="PTHR23511">
    <property type="entry name" value="SYNAPTIC VESICLE GLYCOPROTEIN 2"/>
    <property type="match status" value="1"/>
</dbReference>
<accession>A0A517DRC6</accession>
<evidence type="ECO:0000313" key="9">
    <source>
        <dbReference type="Proteomes" id="UP000320776"/>
    </source>
</evidence>
<keyword evidence="9" id="KW-1185">Reference proteome</keyword>
<name>A0A517DRC6_9FIRM</name>
<feature type="transmembrane region" description="Helical" evidence="6">
    <location>
        <begin position="344"/>
        <end position="366"/>
    </location>
</feature>
<dbReference type="PROSITE" id="PS00217">
    <property type="entry name" value="SUGAR_TRANSPORT_2"/>
    <property type="match status" value="1"/>
</dbReference>
<sequence length="463" mass="49665">MATITDRLGNLPLGSFHYRLLLLMGSGIAFEALDTGLIAFVLAKMIGAWNLSPAQIGFISSAGLLGMAVGAILSGTLADRIGRKKIFVATLGIYAIGTGLCGLAWNYESLLVFRFLVGAGVGGQPPVANALMSEYAPVKHRGKMLVLQNSSWAVGWLLAAVLSYLVIPRYGWQLAFYIGALPALVVVYVWRILPESAMYLASKGLHTEAHVLVAKIERELGVPVGEPSPVPPLAGITAKKFGFMDLWSPLYRRRTICLWVLWFGMVYSYYGIFTWLPSLLVQSGHTLIRSFEFLLYMTLAQIPGYFAAAYFVDKVGRKATMGTLLVVCALSAFMFGQAASADSIILWGCVMSFCNLGAWGITHAYSAEQYPTHARATGVGWAAACGRTGGIIAPIVVGALMTGSDQYGTVFMMFTAVLAMIAFDIIFLGKETMNKSLDELTEKQSAPALALASTGSPGSEAKG</sequence>
<evidence type="ECO:0000256" key="3">
    <source>
        <dbReference type="ARBA" id="ARBA00022692"/>
    </source>
</evidence>
<feature type="transmembrane region" description="Helical" evidence="6">
    <location>
        <begin position="256"/>
        <end position="273"/>
    </location>
</feature>
<feature type="transmembrane region" description="Helical" evidence="6">
    <location>
        <begin position="20"/>
        <end position="42"/>
    </location>
</feature>
<gene>
    <name evidence="8" type="primary">naiP_1</name>
    <name evidence="8" type="ORF">SPTER_11280</name>
</gene>
<dbReference type="CDD" id="cd17316">
    <property type="entry name" value="MFS_SV2_like"/>
    <property type="match status" value="1"/>
</dbReference>
<dbReference type="InterPro" id="IPR020846">
    <property type="entry name" value="MFS_dom"/>
</dbReference>
<feature type="transmembrane region" description="Helical" evidence="6">
    <location>
        <begin position="293"/>
        <end position="312"/>
    </location>
</feature>
<dbReference type="KEGG" id="sted:SPTER_11280"/>
<dbReference type="OrthoDB" id="9787026at2"/>
<proteinExistence type="predicted"/>
<keyword evidence="4 6" id="KW-1133">Transmembrane helix</keyword>
<dbReference type="PROSITE" id="PS50850">
    <property type="entry name" value="MFS"/>
    <property type="match status" value="1"/>
</dbReference>
<keyword evidence="5 6" id="KW-0472">Membrane</keyword>
<feature type="transmembrane region" description="Helical" evidence="6">
    <location>
        <begin position="86"/>
        <end position="105"/>
    </location>
</feature>
<evidence type="ECO:0000259" key="7">
    <source>
        <dbReference type="PROSITE" id="PS50850"/>
    </source>
</evidence>
<comment type="subcellular location">
    <subcellularLocation>
        <location evidence="1">Cell membrane</location>
        <topology evidence="1">Multi-pass membrane protein</topology>
    </subcellularLocation>
</comment>
<evidence type="ECO:0000256" key="2">
    <source>
        <dbReference type="ARBA" id="ARBA00022448"/>
    </source>
</evidence>
<dbReference type="Pfam" id="PF00083">
    <property type="entry name" value="Sugar_tr"/>
    <property type="match status" value="1"/>
</dbReference>
<evidence type="ECO:0000256" key="6">
    <source>
        <dbReference type="SAM" id="Phobius"/>
    </source>
</evidence>
<evidence type="ECO:0000256" key="5">
    <source>
        <dbReference type="ARBA" id="ARBA00023136"/>
    </source>
</evidence>
<evidence type="ECO:0000256" key="1">
    <source>
        <dbReference type="ARBA" id="ARBA00004651"/>
    </source>
</evidence>
<dbReference type="InterPro" id="IPR005829">
    <property type="entry name" value="Sugar_transporter_CS"/>
</dbReference>
<feature type="transmembrane region" description="Helical" evidence="6">
    <location>
        <begin position="173"/>
        <end position="193"/>
    </location>
</feature>
<dbReference type="SUPFAM" id="SSF103473">
    <property type="entry name" value="MFS general substrate transporter"/>
    <property type="match status" value="1"/>
</dbReference>
<dbReference type="GO" id="GO:0005886">
    <property type="term" value="C:plasma membrane"/>
    <property type="evidence" value="ECO:0007669"/>
    <property type="project" value="UniProtKB-SubCell"/>
</dbReference>
<dbReference type="GO" id="GO:0022857">
    <property type="term" value="F:transmembrane transporter activity"/>
    <property type="evidence" value="ECO:0007669"/>
    <property type="project" value="InterPro"/>
</dbReference>
<keyword evidence="2" id="KW-0813">Transport</keyword>
<evidence type="ECO:0000256" key="4">
    <source>
        <dbReference type="ARBA" id="ARBA00022989"/>
    </source>
</evidence>
<dbReference type="Proteomes" id="UP000320776">
    <property type="component" value="Chromosome"/>
</dbReference>
<feature type="domain" description="Major facilitator superfamily (MFS) profile" evidence="7">
    <location>
        <begin position="20"/>
        <end position="433"/>
    </location>
</feature>
<dbReference type="InterPro" id="IPR005828">
    <property type="entry name" value="MFS_sugar_transport-like"/>
</dbReference>
<dbReference type="Gene3D" id="1.20.1250.20">
    <property type="entry name" value="MFS general substrate transporter like domains"/>
    <property type="match status" value="1"/>
</dbReference>
<dbReference type="InterPro" id="IPR036259">
    <property type="entry name" value="MFS_trans_sf"/>
</dbReference>
<feature type="transmembrane region" description="Helical" evidence="6">
    <location>
        <begin position="54"/>
        <end position="74"/>
    </location>
</feature>
<evidence type="ECO:0000313" key="8">
    <source>
        <dbReference type="EMBL" id="QDR79826.1"/>
    </source>
</evidence>
<protein>
    <submittedName>
        <fullName evidence="8">Niacin/nicotinamide transporter NaiP</fullName>
    </submittedName>
</protein>
<dbReference type="AlphaFoldDB" id="A0A517DRC6"/>
<keyword evidence="3 6" id="KW-0812">Transmembrane</keyword>
<organism evidence="8 9">
    <name type="scientific">Sporomusa termitida</name>
    <dbReference type="NCBI Taxonomy" id="2377"/>
    <lineage>
        <taxon>Bacteria</taxon>
        <taxon>Bacillati</taxon>
        <taxon>Bacillota</taxon>
        <taxon>Negativicutes</taxon>
        <taxon>Selenomonadales</taxon>
        <taxon>Sporomusaceae</taxon>
        <taxon>Sporomusa</taxon>
    </lineage>
</organism>